<gene>
    <name evidence="2" type="ORF">FJZ47_15195</name>
</gene>
<dbReference type="InterPro" id="IPR036736">
    <property type="entry name" value="ACP-like_sf"/>
</dbReference>
<protein>
    <recommendedName>
        <fullName evidence="1">Carrier domain-containing protein</fullName>
    </recommendedName>
</protein>
<sequence length="90" mass="10086">MTQTEVISSLKRLLSERVRVPIPRAQALDLDTPLLKDGLGLDSLDCVELTLGMEEEFGLVFDESEDDWMQHFACLDTLSRLVLHAKGELA</sequence>
<dbReference type="EMBL" id="VGLS01000490">
    <property type="protein sequence ID" value="MBM3225130.1"/>
    <property type="molecule type" value="Genomic_DNA"/>
</dbReference>
<evidence type="ECO:0000313" key="3">
    <source>
        <dbReference type="Proteomes" id="UP000712673"/>
    </source>
</evidence>
<dbReference type="PROSITE" id="PS50075">
    <property type="entry name" value="CARRIER"/>
    <property type="match status" value="1"/>
</dbReference>
<dbReference type="Proteomes" id="UP000712673">
    <property type="component" value="Unassembled WGS sequence"/>
</dbReference>
<evidence type="ECO:0000313" key="2">
    <source>
        <dbReference type="EMBL" id="MBM3225130.1"/>
    </source>
</evidence>
<proteinExistence type="predicted"/>
<dbReference type="SUPFAM" id="SSF47336">
    <property type="entry name" value="ACP-like"/>
    <property type="match status" value="1"/>
</dbReference>
<dbReference type="Pfam" id="PF00550">
    <property type="entry name" value="PP-binding"/>
    <property type="match status" value="1"/>
</dbReference>
<dbReference type="Gene3D" id="1.10.1200.10">
    <property type="entry name" value="ACP-like"/>
    <property type="match status" value="1"/>
</dbReference>
<name>A0A937W4N2_UNCTE</name>
<comment type="caution">
    <text evidence="2">The sequence shown here is derived from an EMBL/GenBank/DDBJ whole genome shotgun (WGS) entry which is preliminary data.</text>
</comment>
<reference evidence="2" key="1">
    <citation type="submission" date="2019-03" db="EMBL/GenBank/DDBJ databases">
        <title>Lake Tanganyika Metagenome-Assembled Genomes (MAGs).</title>
        <authorList>
            <person name="Tran P."/>
        </authorList>
    </citation>
    <scope>NUCLEOTIDE SEQUENCE</scope>
    <source>
        <strain evidence="2">K_DeepCast_65m_m2_066</strain>
    </source>
</reference>
<accession>A0A937W4N2</accession>
<dbReference type="AlphaFoldDB" id="A0A937W4N2"/>
<feature type="domain" description="Carrier" evidence="1">
    <location>
        <begin position="4"/>
        <end position="89"/>
    </location>
</feature>
<evidence type="ECO:0000259" key="1">
    <source>
        <dbReference type="PROSITE" id="PS50075"/>
    </source>
</evidence>
<organism evidence="2 3">
    <name type="scientific">Tectimicrobiota bacterium</name>
    <dbReference type="NCBI Taxonomy" id="2528274"/>
    <lineage>
        <taxon>Bacteria</taxon>
        <taxon>Pseudomonadati</taxon>
        <taxon>Nitrospinota/Tectimicrobiota group</taxon>
        <taxon>Candidatus Tectimicrobiota</taxon>
    </lineage>
</organism>
<dbReference type="InterPro" id="IPR009081">
    <property type="entry name" value="PP-bd_ACP"/>
</dbReference>